<evidence type="ECO:0000313" key="2">
    <source>
        <dbReference type="EMBL" id="OOV39680.1"/>
    </source>
</evidence>
<dbReference type="EMBL" id="MVIT01000078">
    <property type="protein sequence ID" value="OOV39680.1"/>
    <property type="molecule type" value="Genomic_DNA"/>
</dbReference>
<feature type="domain" description="Transcription regulator PadR N-terminal" evidence="1">
    <location>
        <begin position="20"/>
        <end position="93"/>
    </location>
</feature>
<dbReference type="AlphaFoldDB" id="A0A1T1DG33"/>
<accession>A0A1T1DG33</accession>
<sequence>MVIKEESIETKGITPAMFHILLSLAEGPQHGYGIGKSVEISSGGNFHLGPGTLYRTLELIRGFGWVRYSKKKIMENDDPRRLYYEITSNGKEILVYELKKMETTLKRAKKLKLLGN</sequence>
<evidence type="ECO:0000259" key="1">
    <source>
        <dbReference type="Pfam" id="PF03551"/>
    </source>
</evidence>
<dbReference type="InterPro" id="IPR005149">
    <property type="entry name" value="Tscrpt_reg_PadR_N"/>
</dbReference>
<dbReference type="Gene3D" id="1.10.10.10">
    <property type="entry name" value="Winged helix-like DNA-binding domain superfamily/Winged helix DNA-binding domain"/>
    <property type="match status" value="1"/>
</dbReference>
<dbReference type="InterPro" id="IPR052509">
    <property type="entry name" value="Metal_resp_DNA-bind_regulator"/>
</dbReference>
<dbReference type="PANTHER" id="PTHR33169:SF13">
    <property type="entry name" value="PADR-FAMILY TRANSCRIPTIONAL REGULATOR"/>
    <property type="match status" value="1"/>
</dbReference>
<dbReference type="InterPro" id="IPR036388">
    <property type="entry name" value="WH-like_DNA-bd_sf"/>
</dbReference>
<gene>
    <name evidence="2" type="ORF">B1J93_18875</name>
</gene>
<protein>
    <submittedName>
        <fullName evidence="2">PadR family transcriptional regulator</fullName>
    </submittedName>
</protein>
<evidence type="ECO:0000313" key="3">
    <source>
        <dbReference type="Proteomes" id="UP000191008"/>
    </source>
</evidence>
<dbReference type="InterPro" id="IPR036390">
    <property type="entry name" value="WH_DNA-bd_sf"/>
</dbReference>
<reference evidence="2 3" key="1">
    <citation type="submission" date="2017-02" db="EMBL/GenBank/DDBJ databases">
        <title>Comparative genomic analysis of Brazilian Leptospira kirschneri strains of different serogroups.</title>
        <authorList>
            <person name="Moreno L.Z."/>
            <person name="Miraglia F."/>
            <person name="Kremer F.S."/>
            <person name="Eslabao M.R."/>
            <person name="Lilenbaum W."/>
            <person name="Dellagostin O.A."/>
            <person name="Moreno A.M."/>
        </authorList>
    </citation>
    <scope>NUCLEOTIDE SEQUENCE [LARGE SCALE GENOMIC DNA]</scope>
    <source>
        <strain evidence="2 3">M110/06</strain>
    </source>
</reference>
<dbReference type="PANTHER" id="PTHR33169">
    <property type="entry name" value="PADR-FAMILY TRANSCRIPTIONAL REGULATOR"/>
    <property type="match status" value="1"/>
</dbReference>
<dbReference type="SUPFAM" id="SSF46785">
    <property type="entry name" value="Winged helix' DNA-binding domain"/>
    <property type="match status" value="1"/>
</dbReference>
<name>A0A1T1DG33_9LEPT</name>
<comment type="caution">
    <text evidence="2">The sequence shown here is derived from an EMBL/GenBank/DDBJ whole genome shotgun (WGS) entry which is preliminary data.</text>
</comment>
<organism evidence="2 3">
    <name type="scientific">Leptospira kirschneri serovar Pomona</name>
    <dbReference type="NCBI Taxonomy" id="561005"/>
    <lineage>
        <taxon>Bacteria</taxon>
        <taxon>Pseudomonadati</taxon>
        <taxon>Spirochaetota</taxon>
        <taxon>Spirochaetia</taxon>
        <taxon>Leptospirales</taxon>
        <taxon>Leptospiraceae</taxon>
        <taxon>Leptospira</taxon>
    </lineage>
</organism>
<dbReference type="Pfam" id="PF03551">
    <property type="entry name" value="PadR"/>
    <property type="match status" value="1"/>
</dbReference>
<proteinExistence type="predicted"/>
<dbReference type="Proteomes" id="UP000191008">
    <property type="component" value="Unassembled WGS sequence"/>
</dbReference>